<evidence type="ECO:0000256" key="1">
    <source>
        <dbReference type="SAM" id="Phobius"/>
    </source>
</evidence>
<feature type="transmembrane region" description="Helical" evidence="1">
    <location>
        <begin position="86"/>
        <end position="115"/>
    </location>
</feature>
<dbReference type="EMBL" id="LWAJ01000184">
    <property type="protein sequence ID" value="KZL49255.1"/>
    <property type="molecule type" value="Genomic_DNA"/>
</dbReference>
<dbReference type="RefSeq" id="WP_006197477.1">
    <property type="nucleotide sequence ID" value="NZ_CAWMRI010000184.1"/>
</dbReference>
<keyword evidence="1" id="KW-0472">Membrane</keyword>
<keyword evidence="1" id="KW-0812">Transmembrane</keyword>
<gene>
    <name evidence="2" type="ORF">A2T98_13765</name>
</gene>
<dbReference type="OrthoDB" id="530643at2"/>
<evidence type="ECO:0000313" key="2">
    <source>
        <dbReference type="EMBL" id="KZL49255.1"/>
    </source>
</evidence>
<feature type="transmembrane region" description="Helical" evidence="1">
    <location>
        <begin position="47"/>
        <end position="65"/>
    </location>
</feature>
<reference evidence="2 3" key="1">
    <citation type="submission" date="2016-04" db="EMBL/GenBank/DDBJ databases">
        <title>Draft Genome Assembly of the Bloom-forming Cyanobacterium Nodularia spumigena Strain CENA596 in Shrimp Production Ponds.</title>
        <authorList>
            <person name="Popin R.V."/>
            <person name="Rigonato J."/>
            <person name="Abreu V.A."/>
            <person name="Andreote A.P."/>
            <person name="Silveira S.B."/>
            <person name="Odebrecht C."/>
            <person name="Fiore M.F."/>
        </authorList>
    </citation>
    <scope>NUCLEOTIDE SEQUENCE [LARGE SCALE GENOMIC DNA]</scope>
    <source>
        <strain evidence="2 3">CENA596</strain>
    </source>
</reference>
<comment type="caution">
    <text evidence="2">The sequence shown here is derived from an EMBL/GenBank/DDBJ whole genome shotgun (WGS) entry which is preliminary data.</text>
</comment>
<sequence>MQYSYPSFEQLYYKIFPEVKETITYEQIQAIKMAYEFNDWNRHFLDIKVVLPIPLIRVCILLLSGKKRPLKRRLRYHKGAYPLRNPLNILYLLGLVITFLISSFAISTLFLSSIYSLPTAPHPTSIPWISNQFDCERTYRTWDDDKCWDAEHSPMF</sequence>
<dbReference type="AlphaFoldDB" id="A0A161VQE5"/>
<dbReference type="Proteomes" id="UP000076555">
    <property type="component" value="Unassembled WGS sequence"/>
</dbReference>
<accession>A0A161VQE5</accession>
<proteinExistence type="predicted"/>
<dbReference type="GeneID" id="78018336"/>
<evidence type="ECO:0000313" key="3">
    <source>
        <dbReference type="Proteomes" id="UP000076555"/>
    </source>
</evidence>
<name>A0A161VQE5_NODSP</name>
<organism evidence="2 3">
    <name type="scientific">Nodularia spumigena CENA596</name>
    <dbReference type="NCBI Taxonomy" id="1819295"/>
    <lineage>
        <taxon>Bacteria</taxon>
        <taxon>Bacillati</taxon>
        <taxon>Cyanobacteriota</taxon>
        <taxon>Cyanophyceae</taxon>
        <taxon>Nostocales</taxon>
        <taxon>Nodulariaceae</taxon>
        <taxon>Nodularia</taxon>
    </lineage>
</organism>
<protein>
    <submittedName>
        <fullName evidence="2">Uncharacterized protein</fullName>
    </submittedName>
</protein>
<keyword evidence="1" id="KW-1133">Transmembrane helix</keyword>